<evidence type="ECO:0000256" key="1">
    <source>
        <dbReference type="SAM" id="Phobius"/>
    </source>
</evidence>
<keyword evidence="1" id="KW-0812">Transmembrane</keyword>
<dbReference type="RefSeq" id="WP_090126549.1">
    <property type="nucleotide sequence ID" value="NZ_FNNJ01000021.1"/>
</dbReference>
<proteinExistence type="predicted"/>
<accession>A0A1H3H1R0</accession>
<evidence type="ECO:0000313" key="2">
    <source>
        <dbReference type="EMBL" id="SDY08579.1"/>
    </source>
</evidence>
<feature type="transmembrane region" description="Helical" evidence="1">
    <location>
        <begin position="6"/>
        <end position="24"/>
    </location>
</feature>
<dbReference type="EMBL" id="FNNJ01000021">
    <property type="protein sequence ID" value="SDY08579.1"/>
    <property type="molecule type" value="Genomic_DNA"/>
</dbReference>
<dbReference type="STRING" id="762486.SAMN05444411_1217"/>
<keyword evidence="3" id="KW-1185">Reference proteome</keyword>
<evidence type="ECO:0000313" key="3">
    <source>
        <dbReference type="Proteomes" id="UP000199595"/>
    </source>
</evidence>
<keyword evidence="1" id="KW-0472">Membrane</keyword>
<dbReference type="Proteomes" id="UP000199595">
    <property type="component" value="Unassembled WGS sequence"/>
</dbReference>
<protein>
    <submittedName>
        <fullName evidence="2">Uncharacterized protein</fullName>
    </submittedName>
</protein>
<dbReference type="AlphaFoldDB" id="A0A1H3H1R0"/>
<keyword evidence="1" id="KW-1133">Transmembrane helix</keyword>
<reference evidence="2 3" key="1">
    <citation type="submission" date="2016-10" db="EMBL/GenBank/DDBJ databases">
        <authorList>
            <person name="de Groot N.N."/>
        </authorList>
    </citation>
    <scope>NUCLEOTIDE SEQUENCE [LARGE SCALE GENOMIC DNA]</scope>
    <source>
        <strain evidence="2 3">DSM 24956</strain>
    </source>
</reference>
<organism evidence="2 3">
    <name type="scientific">Lutibacter oricola</name>
    <dbReference type="NCBI Taxonomy" id="762486"/>
    <lineage>
        <taxon>Bacteria</taxon>
        <taxon>Pseudomonadati</taxon>
        <taxon>Bacteroidota</taxon>
        <taxon>Flavobacteriia</taxon>
        <taxon>Flavobacteriales</taxon>
        <taxon>Flavobacteriaceae</taxon>
        <taxon>Lutibacter</taxon>
    </lineage>
</organism>
<sequence length="68" mass="7936">MNIYFLIAGVLIFVLSTLYLIYTIKSAQKDKDYDSMIYSFDVNIVLGTIVFIVIGLIMIYRELKYLIE</sequence>
<name>A0A1H3H1R0_9FLAO</name>
<gene>
    <name evidence="2" type="ORF">SAMN05444411_1217</name>
</gene>
<feature type="transmembrane region" description="Helical" evidence="1">
    <location>
        <begin position="36"/>
        <end position="60"/>
    </location>
</feature>